<dbReference type="GO" id="GO:0005737">
    <property type="term" value="C:cytoplasm"/>
    <property type="evidence" value="ECO:0007669"/>
    <property type="project" value="TreeGrafter"/>
</dbReference>
<evidence type="ECO:0000259" key="2">
    <source>
        <dbReference type="PROSITE" id="PS50076"/>
    </source>
</evidence>
<keyword evidence="1" id="KW-0143">Chaperone</keyword>
<dbReference type="GO" id="GO:0042026">
    <property type="term" value="P:protein refolding"/>
    <property type="evidence" value="ECO:0007669"/>
    <property type="project" value="TreeGrafter"/>
</dbReference>
<dbReference type="PANTHER" id="PTHR43096">
    <property type="entry name" value="DNAJ HOMOLOG 1, MITOCHONDRIAL-RELATED"/>
    <property type="match status" value="1"/>
</dbReference>
<keyword evidence="4" id="KW-1185">Reference proteome</keyword>
<evidence type="ECO:0000313" key="3">
    <source>
        <dbReference type="EMBL" id="GES09056.1"/>
    </source>
</evidence>
<dbReference type="CDD" id="cd10747">
    <property type="entry name" value="DnaJ_C"/>
    <property type="match status" value="1"/>
</dbReference>
<dbReference type="PROSITE" id="PS00636">
    <property type="entry name" value="DNAJ_1"/>
    <property type="match status" value="1"/>
</dbReference>
<feature type="domain" description="J" evidence="2">
    <location>
        <begin position="2"/>
        <end position="66"/>
    </location>
</feature>
<dbReference type="InterPro" id="IPR018253">
    <property type="entry name" value="DnaJ_domain_CS"/>
</dbReference>
<dbReference type="PROSITE" id="PS50076">
    <property type="entry name" value="DNAJ_2"/>
    <property type="match status" value="1"/>
</dbReference>
<gene>
    <name evidence="3" type="primary">dnaJ2_2</name>
    <name evidence="3" type="ORF">Amac_026520</name>
</gene>
<dbReference type="InterPro" id="IPR036869">
    <property type="entry name" value="J_dom_sf"/>
</dbReference>
<dbReference type="AlphaFoldDB" id="A0A5M3WK96"/>
<accession>A0A5M3WK96</accession>
<evidence type="ECO:0000256" key="1">
    <source>
        <dbReference type="ARBA" id="ARBA00023186"/>
    </source>
</evidence>
<dbReference type="InterPro" id="IPR002939">
    <property type="entry name" value="DnaJ_C"/>
</dbReference>
<dbReference type="InterPro" id="IPR008971">
    <property type="entry name" value="HSP40/DnaJ_pept-bd"/>
</dbReference>
<organism evidence="3 4">
    <name type="scientific">Acrocarpospora macrocephala</name>
    <dbReference type="NCBI Taxonomy" id="150177"/>
    <lineage>
        <taxon>Bacteria</taxon>
        <taxon>Bacillati</taxon>
        <taxon>Actinomycetota</taxon>
        <taxon>Actinomycetes</taxon>
        <taxon>Streptosporangiales</taxon>
        <taxon>Streptosporangiaceae</taxon>
        <taxon>Acrocarpospora</taxon>
    </lineage>
</organism>
<dbReference type="CDD" id="cd06257">
    <property type="entry name" value="DnaJ"/>
    <property type="match status" value="1"/>
</dbReference>
<dbReference type="PANTHER" id="PTHR43096:SF52">
    <property type="entry name" value="DNAJ HOMOLOG 1, MITOCHONDRIAL-RELATED"/>
    <property type="match status" value="1"/>
</dbReference>
<evidence type="ECO:0000313" key="4">
    <source>
        <dbReference type="Proteomes" id="UP000331127"/>
    </source>
</evidence>
<dbReference type="Proteomes" id="UP000331127">
    <property type="component" value="Unassembled WGS sequence"/>
</dbReference>
<dbReference type="InterPro" id="IPR001623">
    <property type="entry name" value="DnaJ_domain"/>
</dbReference>
<dbReference type="Pfam" id="PF01556">
    <property type="entry name" value="DnaJ_C"/>
    <property type="match status" value="1"/>
</dbReference>
<dbReference type="Gene3D" id="1.10.287.110">
    <property type="entry name" value="DnaJ domain"/>
    <property type="match status" value="1"/>
</dbReference>
<dbReference type="SMART" id="SM00271">
    <property type="entry name" value="DnaJ"/>
    <property type="match status" value="1"/>
</dbReference>
<name>A0A5M3WK96_9ACTN</name>
<dbReference type="OrthoDB" id="9779889at2"/>
<reference evidence="3 4" key="1">
    <citation type="submission" date="2019-10" db="EMBL/GenBank/DDBJ databases">
        <title>Whole genome shotgun sequence of Acrocarpospora macrocephala NBRC 16266.</title>
        <authorList>
            <person name="Ichikawa N."/>
            <person name="Kimura A."/>
            <person name="Kitahashi Y."/>
            <person name="Komaki H."/>
            <person name="Oguchi A."/>
        </authorList>
    </citation>
    <scope>NUCLEOTIDE SEQUENCE [LARGE SCALE GENOMIC DNA]</scope>
    <source>
        <strain evidence="3 4">NBRC 16266</strain>
    </source>
</reference>
<dbReference type="SUPFAM" id="SSF46565">
    <property type="entry name" value="Chaperone J-domain"/>
    <property type="match status" value="1"/>
</dbReference>
<proteinExistence type="predicted"/>
<dbReference type="RefSeq" id="WP_155354618.1">
    <property type="nucleotide sequence ID" value="NZ_BAAAHL010000065.1"/>
</dbReference>
<dbReference type="PRINTS" id="PR00625">
    <property type="entry name" value="JDOMAIN"/>
</dbReference>
<protein>
    <submittedName>
        <fullName evidence="3">Chaperone protein DnaJ 2</fullName>
    </submittedName>
</protein>
<dbReference type="Pfam" id="PF00226">
    <property type="entry name" value="DnaJ"/>
    <property type="match status" value="1"/>
</dbReference>
<sequence length="262" mass="29076">MDFYEILGVSRDASPEEIQRAYRKLARTYHPDINKDPAAEDRFKRISEAYQVLSDPERRREYDTPAARQPEWASDVDLGDLFGGVFGRRWGPMPGADQEVELPLTVEEAYRGGRRTLKIDGKSVDVTIPPGVSDGRRIRLAGQGGRAGGGARPGDLFLVVRITPHPRYQVKGRDLYVRLPLTPWEAALGASVALDTPGGEAKVQVPPGTSSGRKLRLRGRGLSGGDLYAEARIMVPPTLSAEERRLFERLAATSDFDPRRRR</sequence>
<dbReference type="Gene3D" id="2.60.260.20">
    <property type="entry name" value="Urease metallochaperone UreE, N-terminal domain"/>
    <property type="match status" value="2"/>
</dbReference>
<comment type="caution">
    <text evidence="3">The sequence shown here is derived from an EMBL/GenBank/DDBJ whole genome shotgun (WGS) entry which is preliminary data.</text>
</comment>
<dbReference type="EMBL" id="BLAE01000013">
    <property type="protein sequence ID" value="GES09056.1"/>
    <property type="molecule type" value="Genomic_DNA"/>
</dbReference>
<dbReference type="SUPFAM" id="SSF49493">
    <property type="entry name" value="HSP40/DnaJ peptide-binding domain"/>
    <property type="match status" value="2"/>
</dbReference>
<dbReference type="GO" id="GO:0051082">
    <property type="term" value="F:unfolded protein binding"/>
    <property type="evidence" value="ECO:0007669"/>
    <property type="project" value="InterPro"/>
</dbReference>